<keyword evidence="13" id="KW-1185">Reference proteome</keyword>
<dbReference type="InterPro" id="IPR011009">
    <property type="entry name" value="Kinase-like_dom_sf"/>
</dbReference>
<evidence type="ECO:0000256" key="3">
    <source>
        <dbReference type="ARBA" id="ARBA00022527"/>
    </source>
</evidence>
<dbReference type="PANTHER" id="PTHR24346:SF107">
    <property type="entry name" value="SERINE_THREONINE-PROTEIN KINASE CHK1"/>
    <property type="match status" value="1"/>
</dbReference>
<evidence type="ECO:0000256" key="4">
    <source>
        <dbReference type="ARBA" id="ARBA00022679"/>
    </source>
</evidence>
<protein>
    <recommendedName>
        <fullName evidence="2">non-specific serine/threonine protein kinase</fullName>
        <ecNumber evidence="2">2.7.11.1</ecNumber>
    </recommendedName>
</protein>
<dbReference type="OrthoDB" id="539158at2759"/>
<dbReference type="EMBL" id="AZBU02000011">
    <property type="protein sequence ID" value="TKR60940.1"/>
    <property type="molecule type" value="Genomic_DNA"/>
</dbReference>
<dbReference type="SMART" id="SM00220">
    <property type="entry name" value="S_TKc"/>
    <property type="match status" value="1"/>
</dbReference>
<dbReference type="GO" id="GO:0005737">
    <property type="term" value="C:cytoplasm"/>
    <property type="evidence" value="ECO:0007669"/>
    <property type="project" value="TreeGrafter"/>
</dbReference>
<evidence type="ECO:0000256" key="8">
    <source>
        <dbReference type="ARBA" id="ARBA00047899"/>
    </source>
</evidence>
<proteinExistence type="inferred from homology"/>
<keyword evidence="6" id="KW-0418">Kinase</keyword>
<dbReference type="GO" id="GO:0004674">
    <property type="term" value="F:protein serine/threonine kinase activity"/>
    <property type="evidence" value="ECO:0007669"/>
    <property type="project" value="UniProtKB-KW"/>
</dbReference>
<gene>
    <name evidence="12" type="ORF">L596_028121</name>
</gene>
<comment type="catalytic activity">
    <reaction evidence="8">
        <text>L-threonyl-[protein] + ATP = O-phospho-L-threonyl-[protein] + ADP + H(+)</text>
        <dbReference type="Rhea" id="RHEA:46608"/>
        <dbReference type="Rhea" id="RHEA-COMP:11060"/>
        <dbReference type="Rhea" id="RHEA-COMP:11605"/>
        <dbReference type="ChEBI" id="CHEBI:15378"/>
        <dbReference type="ChEBI" id="CHEBI:30013"/>
        <dbReference type="ChEBI" id="CHEBI:30616"/>
        <dbReference type="ChEBI" id="CHEBI:61977"/>
        <dbReference type="ChEBI" id="CHEBI:456216"/>
        <dbReference type="EC" id="2.7.11.1"/>
    </reaction>
</comment>
<dbReference type="Gene3D" id="1.10.510.10">
    <property type="entry name" value="Transferase(Phosphotransferase) domain 1"/>
    <property type="match status" value="1"/>
</dbReference>
<dbReference type="GO" id="GO:0035556">
    <property type="term" value="P:intracellular signal transduction"/>
    <property type="evidence" value="ECO:0007669"/>
    <property type="project" value="TreeGrafter"/>
</dbReference>
<dbReference type="AlphaFoldDB" id="A0A4U5LXJ3"/>
<dbReference type="InterPro" id="IPR000719">
    <property type="entry name" value="Prot_kinase_dom"/>
</dbReference>
<feature type="domain" description="Protein kinase" evidence="11">
    <location>
        <begin position="57"/>
        <end position="339"/>
    </location>
</feature>
<dbReference type="PANTHER" id="PTHR24346">
    <property type="entry name" value="MAP/MICROTUBULE AFFINITY-REGULATING KINASE"/>
    <property type="match status" value="1"/>
</dbReference>
<keyword evidence="4" id="KW-0808">Transferase</keyword>
<evidence type="ECO:0000256" key="2">
    <source>
        <dbReference type="ARBA" id="ARBA00012513"/>
    </source>
</evidence>
<dbReference type="PROSITE" id="PS00108">
    <property type="entry name" value="PROTEIN_KINASE_ST"/>
    <property type="match status" value="1"/>
</dbReference>
<comment type="similarity">
    <text evidence="1">Belongs to the protein kinase superfamily. CAMK Ser/Thr protein kinase family. NIM1 subfamily.</text>
</comment>
<dbReference type="Proteomes" id="UP000298663">
    <property type="component" value="Unassembled WGS sequence"/>
</dbReference>
<feature type="compositionally biased region" description="Basic residues" evidence="10">
    <location>
        <begin position="377"/>
        <end position="401"/>
    </location>
</feature>
<evidence type="ECO:0000256" key="7">
    <source>
        <dbReference type="ARBA" id="ARBA00022840"/>
    </source>
</evidence>
<dbReference type="EC" id="2.7.11.1" evidence="2"/>
<organism evidence="12 13">
    <name type="scientific">Steinernema carpocapsae</name>
    <name type="common">Entomopathogenic nematode</name>
    <dbReference type="NCBI Taxonomy" id="34508"/>
    <lineage>
        <taxon>Eukaryota</taxon>
        <taxon>Metazoa</taxon>
        <taxon>Ecdysozoa</taxon>
        <taxon>Nematoda</taxon>
        <taxon>Chromadorea</taxon>
        <taxon>Rhabditida</taxon>
        <taxon>Tylenchina</taxon>
        <taxon>Panagrolaimomorpha</taxon>
        <taxon>Strongyloidoidea</taxon>
        <taxon>Steinernematidae</taxon>
        <taxon>Steinernema</taxon>
    </lineage>
</organism>
<evidence type="ECO:0000256" key="6">
    <source>
        <dbReference type="ARBA" id="ARBA00022777"/>
    </source>
</evidence>
<dbReference type="PROSITE" id="PS50011">
    <property type="entry name" value="PROTEIN_KINASE_DOM"/>
    <property type="match status" value="1"/>
</dbReference>
<evidence type="ECO:0000256" key="1">
    <source>
        <dbReference type="ARBA" id="ARBA00010791"/>
    </source>
</evidence>
<dbReference type="STRING" id="34508.A0A4U5LXJ3"/>
<keyword evidence="5" id="KW-0547">Nucleotide-binding</keyword>
<keyword evidence="3" id="KW-0723">Serine/threonine-protein kinase</keyword>
<accession>A0A4U5LXJ3</accession>
<comment type="caution">
    <text evidence="12">The sequence shown here is derived from an EMBL/GenBank/DDBJ whole genome shotgun (WGS) entry which is preliminary data.</text>
</comment>
<evidence type="ECO:0000256" key="10">
    <source>
        <dbReference type="SAM" id="MobiDB-lite"/>
    </source>
</evidence>
<dbReference type="Pfam" id="PF00069">
    <property type="entry name" value="Pkinase"/>
    <property type="match status" value="1"/>
</dbReference>
<evidence type="ECO:0000256" key="9">
    <source>
        <dbReference type="ARBA" id="ARBA00048679"/>
    </source>
</evidence>
<evidence type="ECO:0000256" key="5">
    <source>
        <dbReference type="ARBA" id="ARBA00022741"/>
    </source>
</evidence>
<comment type="catalytic activity">
    <reaction evidence="9">
        <text>L-seryl-[protein] + ATP = O-phospho-L-seryl-[protein] + ADP + H(+)</text>
        <dbReference type="Rhea" id="RHEA:17989"/>
        <dbReference type="Rhea" id="RHEA-COMP:9863"/>
        <dbReference type="Rhea" id="RHEA-COMP:11604"/>
        <dbReference type="ChEBI" id="CHEBI:15378"/>
        <dbReference type="ChEBI" id="CHEBI:29999"/>
        <dbReference type="ChEBI" id="CHEBI:30616"/>
        <dbReference type="ChEBI" id="CHEBI:83421"/>
        <dbReference type="ChEBI" id="CHEBI:456216"/>
        <dbReference type="EC" id="2.7.11.1"/>
    </reaction>
</comment>
<name>A0A4U5LXJ3_STECR</name>
<evidence type="ECO:0000313" key="12">
    <source>
        <dbReference type="EMBL" id="TKR60940.1"/>
    </source>
</evidence>
<dbReference type="SUPFAM" id="SSF56112">
    <property type="entry name" value="Protein kinase-like (PK-like)"/>
    <property type="match status" value="1"/>
</dbReference>
<reference evidence="12 13" key="2">
    <citation type="journal article" date="2019" name="G3 (Bethesda)">
        <title>Hybrid Assembly of the Genome of the Entomopathogenic Nematode Steinernema carpocapsae Identifies the X-Chromosome.</title>
        <authorList>
            <person name="Serra L."/>
            <person name="Macchietto M."/>
            <person name="Macias-Munoz A."/>
            <person name="McGill C.J."/>
            <person name="Rodriguez I.M."/>
            <person name="Rodriguez B."/>
            <person name="Murad R."/>
            <person name="Mortazavi A."/>
        </authorList>
    </citation>
    <scope>NUCLEOTIDE SEQUENCE [LARGE SCALE GENOMIC DNA]</scope>
    <source>
        <strain evidence="12 13">ALL</strain>
    </source>
</reference>
<feature type="region of interest" description="Disordered" evidence="10">
    <location>
        <begin position="367"/>
        <end position="401"/>
    </location>
</feature>
<reference evidence="12 13" key="1">
    <citation type="journal article" date="2015" name="Genome Biol.">
        <title>Comparative genomics of Steinernema reveals deeply conserved gene regulatory networks.</title>
        <authorList>
            <person name="Dillman A.R."/>
            <person name="Macchietto M."/>
            <person name="Porter C.F."/>
            <person name="Rogers A."/>
            <person name="Williams B."/>
            <person name="Antoshechkin I."/>
            <person name="Lee M.M."/>
            <person name="Goodwin Z."/>
            <person name="Lu X."/>
            <person name="Lewis E.E."/>
            <person name="Goodrich-Blair H."/>
            <person name="Stock S.P."/>
            <person name="Adams B.J."/>
            <person name="Sternberg P.W."/>
            <person name="Mortazavi A."/>
        </authorList>
    </citation>
    <scope>NUCLEOTIDE SEQUENCE [LARGE SCALE GENOMIC DNA]</scope>
    <source>
        <strain evidence="12 13">ALL</strain>
    </source>
</reference>
<dbReference type="InterPro" id="IPR008271">
    <property type="entry name" value="Ser/Thr_kinase_AS"/>
</dbReference>
<evidence type="ECO:0000259" key="11">
    <source>
        <dbReference type="PROSITE" id="PS50011"/>
    </source>
</evidence>
<sequence>MVAFAVEDAPNVADVTTAVALIELDQPKIVQEHPKVCEEEPKKAEEAPLTPGKKYAAWASKLIGEGEYRFFVSFISCDRQPNSCLCLCRVVMCSDVTSVRMEAFSSAPTMKGKSWRSSVSPSNTNLRIHRYSSSTSWKNSRDTSTSFELEGTQFIHIAMEYVSYDLYYLVNYLNYGNVRHLFRQLMEGMQHIHSKGIAHRDIKPENLLINEQYVLKISDFGLAERFRTENNNEMLISGYCGSSSYISPEGQKDDPFHAEPHDIFACGVVLLFLLTKNTHWDKADPIEDPRYKKFLSGTMYQHKSWKALQGNMLNLLKRLLKENPLKRATIEEILRSAWMTEEEEKLNWDKLKYGLRSVYATPMPNELQKQEEEKKANGFHHHHYHHHRNGHHKKQHKKAKR</sequence>
<keyword evidence="7" id="KW-0067">ATP-binding</keyword>
<evidence type="ECO:0000313" key="13">
    <source>
        <dbReference type="Proteomes" id="UP000298663"/>
    </source>
</evidence>
<dbReference type="GO" id="GO:0005524">
    <property type="term" value="F:ATP binding"/>
    <property type="evidence" value="ECO:0007669"/>
    <property type="project" value="UniProtKB-KW"/>
</dbReference>